<dbReference type="PANTHER" id="PTHR43481">
    <property type="entry name" value="FRUCTOSE-1-PHOSPHATE PHOSPHATASE"/>
    <property type="match status" value="1"/>
</dbReference>
<dbReference type="PANTHER" id="PTHR43481:SF4">
    <property type="entry name" value="GLYCEROL-1-PHOSPHATE PHOSPHOHYDROLASE 1-RELATED"/>
    <property type="match status" value="1"/>
</dbReference>
<name>A0ABV6B8Y7_9GAMM</name>
<dbReference type="Gene3D" id="1.10.150.240">
    <property type="entry name" value="Putative phosphatase, domain 2"/>
    <property type="match status" value="1"/>
</dbReference>
<dbReference type="NCBIfam" id="TIGR01509">
    <property type="entry name" value="HAD-SF-IA-v3"/>
    <property type="match status" value="1"/>
</dbReference>
<dbReference type="SFLD" id="SFLDG01129">
    <property type="entry name" value="C1.5:_HAD__Beta-PGM__Phosphata"/>
    <property type="match status" value="1"/>
</dbReference>
<dbReference type="InterPro" id="IPR023198">
    <property type="entry name" value="PGP-like_dom2"/>
</dbReference>
<dbReference type="InterPro" id="IPR041492">
    <property type="entry name" value="HAD_2"/>
</dbReference>
<dbReference type="GO" id="GO:0016787">
    <property type="term" value="F:hydrolase activity"/>
    <property type="evidence" value="ECO:0007669"/>
    <property type="project" value="UniProtKB-KW"/>
</dbReference>
<dbReference type="Gene3D" id="3.40.50.1000">
    <property type="entry name" value="HAD superfamily/HAD-like"/>
    <property type="match status" value="1"/>
</dbReference>
<dbReference type="SFLD" id="SFLDS00003">
    <property type="entry name" value="Haloacid_Dehalogenase"/>
    <property type="match status" value="1"/>
</dbReference>
<dbReference type="InterPro" id="IPR006439">
    <property type="entry name" value="HAD-SF_hydro_IA"/>
</dbReference>
<gene>
    <name evidence="2" type="ORF">ACFFJP_03375</name>
</gene>
<dbReference type="Proteomes" id="UP001589813">
    <property type="component" value="Unassembled WGS sequence"/>
</dbReference>
<dbReference type="RefSeq" id="WP_377240519.1">
    <property type="nucleotide sequence ID" value="NZ_JBHLXP010000001.1"/>
</dbReference>
<sequence length="194" mass="21136">MLDLSAYQAIVFDMDGTLIDSMGSHGIAWRQTCERYGYPFDPAYMHSLGGVPTDQTVVLLNEKYGLSHDVETVARLKRELWEQLDEVPTLIPATVEVLQYYRGRLKIGIGTGADRAHALKMLAQTGLLTQVDTVVTATDVTFGKPHPETFLTVAAQLGVAPEHCVVFEDTAIGQQAAAAAGMDCILVQNGMLLR</sequence>
<dbReference type="PRINTS" id="PR00413">
    <property type="entry name" value="HADHALOGNASE"/>
</dbReference>
<dbReference type="NCBIfam" id="TIGR02009">
    <property type="entry name" value="PGMB-YQAB-SF"/>
    <property type="match status" value="1"/>
</dbReference>
<reference evidence="2 3" key="1">
    <citation type="submission" date="2024-09" db="EMBL/GenBank/DDBJ databases">
        <authorList>
            <person name="Sun Q."/>
            <person name="Mori K."/>
        </authorList>
    </citation>
    <scope>NUCLEOTIDE SEQUENCE [LARGE SCALE GENOMIC DNA]</scope>
    <source>
        <strain evidence="2 3">KCTC 23315</strain>
    </source>
</reference>
<keyword evidence="3" id="KW-1185">Reference proteome</keyword>
<keyword evidence="2" id="KW-0378">Hydrolase</keyword>
<dbReference type="InterPro" id="IPR051806">
    <property type="entry name" value="HAD-like_SPP"/>
</dbReference>
<proteinExistence type="inferred from homology"/>
<dbReference type="SUPFAM" id="SSF56784">
    <property type="entry name" value="HAD-like"/>
    <property type="match status" value="1"/>
</dbReference>
<comment type="caution">
    <text evidence="2">The sequence shown here is derived from an EMBL/GenBank/DDBJ whole genome shotgun (WGS) entry which is preliminary data.</text>
</comment>
<dbReference type="InterPro" id="IPR036412">
    <property type="entry name" value="HAD-like_sf"/>
</dbReference>
<dbReference type="Pfam" id="PF13419">
    <property type="entry name" value="HAD_2"/>
    <property type="match status" value="1"/>
</dbReference>
<accession>A0ABV6B8Y7</accession>
<dbReference type="EMBL" id="JBHLXP010000001">
    <property type="protein sequence ID" value="MFC0047330.1"/>
    <property type="molecule type" value="Genomic_DNA"/>
</dbReference>
<comment type="similarity">
    <text evidence="1">Belongs to the HAD-like hydrolase superfamily. CbbY/CbbZ/Gph/YieH family.</text>
</comment>
<dbReference type="SFLD" id="SFLDG01135">
    <property type="entry name" value="C1.5.6:_HAD__Beta-PGM__Phospha"/>
    <property type="match status" value="1"/>
</dbReference>
<evidence type="ECO:0000256" key="1">
    <source>
        <dbReference type="ARBA" id="ARBA00006171"/>
    </source>
</evidence>
<protein>
    <submittedName>
        <fullName evidence="2">HAD family hydrolase</fullName>
    </submittedName>
</protein>
<dbReference type="InterPro" id="IPR010976">
    <property type="entry name" value="B-phosphoglucomutase_hydrolase"/>
</dbReference>
<dbReference type="InterPro" id="IPR023214">
    <property type="entry name" value="HAD_sf"/>
</dbReference>
<evidence type="ECO:0000313" key="2">
    <source>
        <dbReference type="EMBL" id="MFC0047330.1"/>
    </source>
</evidence>
<evidence type="ECO:0000313" key="3">
    <source>
        <dbReference type="Proteomes" id="UP001589813"/>
    </source>
</evidence>
<organism evidence="2 3">
    <name type="scientific">Rheinheimera tilapiae</name>
    <dbReference type="NCBI Taxonomy" id="875043"/>
    <lineage>
        <taxon>Bacteria</taxon>
        <taxon>Pseudomonadati</taxon>
        <taxon>Pseudomonadota</taxon>
        <taxon>Gammaproteobacteria</taxon>
        <taxon>Chromatiales</taxon>
        <taxon>Chromatiaceae</taxon>
        <taxon>Rheinheimera</taxon>
    </lineage>
</organism>